<keyword evidence="1" id="KW-1133">Transmembrane helix</keyword>
<keyword evidence="3" id="KW-1185">Reference proteome</keyword>
<evidence type="ECO:0000313" key="2">
    <source>
        <dbReference type="EMBL" id="SEV89128.1"/>
    </source>
</evidence>
<sequence length="83" mass="8370">MTNSTATGDRGLLETRFSMGATAVAAIAALVGLAFGWMGYNDGMLPVVGELGILTGVIGLLFGLGIAVVAFVAAVYMEPGFGE</sequence>
<dbReference type="eggNOG" id="arCOG10740">
    <property type="taxonomic scope" value="Archaea"/>
</dbReference>
<feature type="transmembrane region" description="Helical" evidence="1">
    <location>
        <begin position="21"/>
        <end position="40"/>
    </location>
</feature>
<dbReference type="AlphaFoldDB" id="A0A1I0MMJ3"/>
<organism evidence="2 3">
    <name type="scientific">Natrinema salifodinae</name>
    <dbReference type="NCBI Taxonomy" id="1202768"/>
    <lineage>
        <taxon>Archaea</taxon>
        <taxon>Methanobacteriati</taxon>
        <taxon>Methanobacteriota</taxon>
        <taxon>Stenosarchaea group</taxon>
        <taxon>Halobacteria</taxon>
        <taxon>Halobacteriales</taxon>
        <taxon>Natrialbaceae</taxon>
        <taxon>Natrinema</taxon>
    </lineage>
</organism>
<dbReference type="Proteomes" id="UP000183275">
    <property type="component" value="Unassembled WGS sequence"/>
</dbReference>
<proteinExistence type="predicted"/>
<keyword evidence="1" id="KW-0812">Transmembrane</keyword>
<evidence type="ECO:0000313" key="3">
    <source>
        <dbReference type="Proteomes" id="UP000183275"/>
    </source>
</evidence>
<reference evidence="3" key="1">
    <citation type="submission" date="2016-10" db="EMBL/GenBank/DDBJ databases">
        <authorList>
            <person name="Varghese N."/>
        </authorList>
    </citation>
    <scope>NUCLEOTIDE SEQUENCE [LARGE SCALE GENOMIC DNA]</scope>
    <source>
        <strain evidence="3">CGMCC 1.12284</strain>
    </source>
</reference>
<gene>
    <name evidence="2" type="ORF">SAMN05216285_1118</name>
</gene>
<keyword evidence="1" id="KW-0472">Membrane</keyword>
<dbReference type="STRING" id="1202768.SAMN05216285_1118"/>
<evidence type="ECO:0000256" key="1">
    <source>
        <dbReference type="SAM" id="Phobius"/>
    </source>
</evidence>
<accession>A0A1I0MMJ3</accession>
<protein>
    <submittedName>
        <fullName evidence="2">Uncharacterized protein</fullName>
    </submittedName>
</protein>
<name>A0A1I0MMJ3_9EURY</name>
<feature type="transmembrane region" description="Helical" evidence="1">
    <location>
        <begin position="52"/>
        <end position="77"/>
    </location>
</feature>
<dbReference type="EMBL" id="FOIS01000001">
    <property type="protein sequence ID" value="SEV89128.1"/>
    <property type="molecule type" value="Genomic_DNA"/>
</dbReference>